<evidence type="ECO:0000313" key="1">
    <source>
        <dbReference type="EMBL" id="KAG5610682.1"/>
    </source>
</evidence>
<gene>
    <name evidence="1" type="ORF">H5410_021963</name>
</gene>
<proteinExistence type="predicted"/>
<sequence length="158" mass="18466">MEDVEVQSSVDEVVQSMGINLPLMRVVPTFIIWNLWKRRNSLKDTSPSSYNNLVFRVNSDLWKLERTKYPKLQDLPTRWSDIVACLEKHKPKLYYLPVCWKPPEGILKCNTDGASRELPSQEKKVNLDKQQLPNIRIRTRMIDREGEGRRDNAISIIS</sequence>
<evidence type="ECO:0000313" key="2">
    <source>
        <dbReference type="Proteomes" id="UP000824120"/>
    </source>
</evidence>
<comment type="caution">
    <text evidence="1">The sequence shown here is derived from an EMBL/GenBank/DDBJ whole genome shotgun (WGS) entry which is preliminary data.</text>
</comment>
<name>A0A9J5ZDG3_SOLCO</name>
<reference evidence="1 2" key="1">
    <citation type="submission" date="2020-09" db="EMBL/GenBank/DDBJ databases">
        <title>De no assembly of potato wild relative species, Solanum commersonii.</title>
        <authorList>
            <person name="Cho K."/>
        </authorList>
    </citation>
    <scope>NUCLEOTIDE SEQUENCE [LARGE SCALE GENOMIC DNA]</scope>
    <source>
        <strain evidence="1">LZ3.2</strain>
        <tissue evidence="1">Leaf</tissue>
    </source>
</reference>
<dbReference type="AlphaFoldDB" id="A0A9J5ZDG3"/>
<protein>
    <submittedName>
        <fullName evidence="1">Uncharacterized protein</fullName>
    </submittedName>
</protein>
<dbReference type="Proteomes" id="UP000824120">
    <property type="component" value="Chromosome 4"/>
</dbReference>
<dbReference type="OrthoDB" id="1323710at2759"/>
<dbReference type="EMBL" id="JACXVP010000004">
    <property type="protein sequence ID" value="KAG5610682.1"/>
    <property type="molecule type" value="Genomic_DNA"/>
</dbReference>
<keyword evidence="2" id="KW-1185">Reference proteome</keyword>
<accession>A0A9J5ZDG3</accession>
<organism evidence="1 2">
    <name type="scientific">Solanum commersonii</name>
    <name type="common">Commerson's wild potato</name>
    <name type="synonym">Commerson's nightshade</name>
    <dbReference type="NCBI Taxonomy" id="4109"/>
    <lineage>
        <taxon>Eukaryota</taxon>
        <taxon>Viridiplantae</taxon>
        <taxon>Streptophyta</taxon>
        <taxon>Embryophyta</taxon>
        <taxon>Tracheophyta</taxon>
        <taxon>Spermatophyta</taxon>
        <taxon>Magnoliopsida</taxon>
        <taxon>eudicotyledons</taxon>
        <taxon>Gunneridae</taxon>
        <taxon>Pentapetalae</taxon>
        <taxon>asterids</taxon>
        <taxon>lamiids</taxon>
        <taxon>Solanales</taxon>
        <taxon>Solanaceae</taxon>
        <taxon>Solanoideae</taxon>
        <taxon>Solaneae</taxon>
        <taxon>Solanum</taxon>
    </lineage>
</organism>